<keyword evidence="5 7" id="KW-0496">Mitochondrion</keyword>
<dbReference type="GO" id="GO:0042407">
    <property type="term" value="P:cristae formation"/>
    <property type="evidence" value="ECO:0007669"/>
    <property type="project" value="TreeGrafter"/>
</dbReference>
<keyword evidence="11" id="KW-1185">Reference proteome</keyword>
<dbReference type="InterPro" id="IPR019133">
    <property type="entry name" value="MIC60"/>
</dbReference>
<evidence type="ECO:0000256" key="7">
    <source>
        <dbReference type="RuleBase" id="RU363000"/>
    </source>
</evidence>
<dbReference type="PANTHER" id="PTHR15415:SF7">
    <property type="entry name" value="MICOS COMPLEX SUBUNIT MIC60"/>
    <property type="match status" value="1"/>
</dbReference>
<dbReference type="Pfam" id="PF09731">
    <property type="entry name" value="Mitofilin"/>
    <property type="match status" value="1"/>
</dbReference>
<protein>
    <recommendedName>
        <fullName evidence="7">MICOS complex subunit MIC60</fullName>
    </recommendedName>
    <alternativeName>
        <fullName evidence="7">Mitofilin</fullName>
    </alternativeName>
</protein>
<comment type="function">
    <text evidence="7">Component of the MICOS complex, a large protein complex of the mitochondrial inner membrane that plays crucial roles in the maintenance of crista junctions, inner membrane architecture, and formation of contact sites to the outer membrane.</text>
</comment>
<feature type="compositionally biased region" description="Basic and acidic residues" evidence="9">
    <location>
        <begin position="113"/>
        <end position="131"/>
    </location>
</feature>
<evidence type="ECO:0000256" key="3">
    <source>
        <dbReference type="ARBA" id="ARBA00022792"/>
    </source>
</evidence>
<evidence type="ECO:0000313" key="10">
    <source>
        <dbReference type="Ensembl" id="ENSSTUP00000070806.1"/>
    </source>
</evidence>
<feature type="coiled-coil region" evidence="8">
    <location>
        <begin position="423"/>
        <end position="478"/>
    </location>
</feature>
<keyword evidence="2 7" id="KW-0812">Transmembrane</keyword>
<dbReference type="Ensembl" id="ENSSTUT00000075181.1">
    <property type="protein sequence ID" value="ENSSTUP00000070806.1"/>
    <property type="gene ID" value="ENSSTUG00000031019.1"/>
</dbReference>
<evidence type="ECO:0000256" key="5">
    <source>
        <dbReference type="ARBA" id="ARBA00023128"/>
    </source>
</evidence>
<gene>
    <name evidence="10" type="primary">IMMT</name>
    <name evidence="10" type="synonym">immt</name>
</gene>
<evidence type="ECO:0000256" key="4">
    <source>
        <dbReference type="ARBA" id="ARBA00022989"/>
    </source>
</evidence>
<comment type="subunit">
    <text evidence="7">Component of the mitochondrial contact site and cristae organizing system (MICOS) complex.</text>
</comment>
<reference evidence="10" key="1">
    <citation type="submission" date="2025-08" db="UniProtKB">
        <authorList>
            <consortium name="Ensembl"/>
        </authorList>
    </citation>
    <scope>IDENTIFICATION</scope>
</reference>
<feature type="coiled-coil region" evidence="8">
    <location>
        <begin position="361"/>
        <end position="388"/>
    </location>
</feature>
<evidence type="ECO:0000256" key="6">
    <source>
        <dbReference type="ARBA" id="ARBA00023136"/>
    </source>
</evidence>
<name>A0A674BIF3_SALTR</name>
<dbReference type="GO" id="GO:0061617">
    <property type="term" value="C:MICOS complex"/>
    <property type="evidence" value="ECO:0007669"/>
    <property type="project" value="TreeGrafter"/>
</dbReference>
<keyword evidence="8" id="KW-0175">Coiled coil</keyword>
<dbReference type="AlphaFoldDB" id="A0A674BIF3"/>
<organism evidence="10 11">
    <name type="scientific">Salmo trutta</name>
    <name type="common">Brown trout</name>
    <dbReference type="NCBI Taxonomy" id="8032"/>
    <lineage>
        <taxon>Eukaryota</taxon>
        <taxon>Metazoa</taxon>
        <taxon>Chordata</taxon>
        <taxon>Craniata</taxon>
        <taxon>Vertebrata</taxon>
        <taxon>Euteleostomi</taxon>
        <taxon>Actinopterygii</taxon>
        <taxon>Neopterygii</taxon>
        <taxon>Teleostei</taxon>
        <taxon>Protacanthopterygii</taxon>
        <taxon>Salmoniformes</taxon>
        <taxon>Salmonidae</taxon>
        <taxon>Salmoninae</taxon>
        <taxon>Salmo</taxon>
    </lineage>
</organism>
<keyword evidence="3 7" id="KW-0999">Mitochondrion inner membrane</keyword>
<accession>A0A674BIF3</accession>
<dbReference type="Proteomes" id="UP000472277">
    <property type="component" value="Chromosome 13"/>
</dbReference>
<evidence type="ECO:0000256" key="9">
    <source>
        <dbReference type="SAM" id="MobiDB-lite"/>
    </source>
</evidence>
<keyword evidence="6" id="KW-0472">Membrane</keyword>
<comment type="subcellular location">
    <subcellularLocation>
        <location evidence="7">Mitochondrion inner membrane</location>
        <topology evidence="7">Single-pass membrane protein</topology>
    </subcellularLocation>
</comment>
<sequence length="719" mass="79461">MLRVCLKGANSAARKCLCGNSVPLHPLQQCRSYTSGGSGSSAGKIVAASVLTVGGGVGGTILYANWDPKFRANVEKSIPYSDQVFGLALGPAAPPVINKRKVEPVQISSMSEVWKDSKQPKAKEVEKKAEQPDAEGPPAPAPQETLEGELQLCLKELMYFMLSEVLKKYYLVSQVLRTLARCVCAVAALSSNLEDALGSTAKVTLQAIGAQEAALQAIAQHTRQLREAMEAEAPPDKKSTQWRVLEDALSERSRSVDEAGAAVLKAKAELDKLRGVIDGAKHLKIAAARPSILAAEENLHSMVVDLDSVVTRVQTAQSEAKIVSQYSELVNEAKAQFQKELNSITPEIQANWKGLTGKLTQDDLNSLIAHAHRRIDQLNRELAEQRVREQIHIDSALEQQKLEDKKALEVAVSTALEHNREQMRLEQEKKVEETREVMEAEMRTQLRRQAAAHTDHLRDVLKVQEQELRAEAEEIMNSSLMEKETEYRRLTQDQLDSFTLDMNAAYARLKGMEEAIDSHVIAEEEARKAHQLWLSVEALNYTLKTAALNDPTEPLEGAVQAIKESCAEDEFAQALATALPSESLSRGVYSEASLRARFYAIRQLARRVALIDETRNSLYQYFLSYLQATLLFEKAQEAPPAKLSAEDLDTFKLLSYAAYSLEHGDLELAAKLVNQLKGESRRVAQDWLKEARLTLETKQVVSLLSAYANAVGLGTTMVP</sequence>
<evidence type="ECO:0000256" key="1">
    <source>
        <dbReference type="ARBA" id="ARBA00010877"/>
    </source>
</evidence>
<reference evidence="10" key="2">
    <citation type="submission" date="2025-09" db="UniProtKB">
        <authorList>
            <consortium name="Ensembl"/>
        </authorList>
    </citation>
    <scope>IDENTIFICATION</scope>
</reference>
<evidence type="ECO:0000313" key="11">
    <source>
        <dbReference type="Proteomes" id="UP000472277"/>
    </source>
</evidence>
<keyword evidence="4" id="KW-1133">Transmembrane helix</keyword>
<dbReference type="GeneTree" id="ENSGT00390000002313"/>
<evidence type="ECO:0000256" key="2">
    <source>
        <dbReference type="ARBA" id="ARBA00022692"/>
    </source>
</evidence>
<evidence type="ECO:0000256" key="8">
    <source>
        <dbReference type="SAM" id="Coils"/>
    </source>
</evidence>
<feature type="region of interest" description="Disordered" evidence="9">
    <location>
        <begin position="111"/>
        <end position="143"/>
    </location>
</feature>
<dbReference type="PANTHER" id="PTHR15415">
    <property type="entry name" value="MITOFILIN"/>
    <property type="match status" value="1"/>
</dbReference>
<comment type="similarity">
    <text evidence="1 7">Belongs to the MICOS complex subunit Mic60 family.</text>
</comment>
<proteinExistence type="inferred from homology"/>